<evidence type="ECO:0000256" key="1">
    <source>
        <dbReference type="SAM" id="MobiDB-lite"/>
    </source>
</evidence>
<sequence length="146" mass="16931">MTRQTSKTPITPQENTQRGHKRQPENAFDKKRPPKEKRTQILPIILKNKERWTTLSSELKRLNLNFVKAKNLNGGISFQPETAEDYRKTVHLLDEEKVESYTYQLTIEKPPRVVICGILAEINTTDIKNDLEEKGFQINSIITITI</sequence>
<dbReference type="AlphaFoldDB" id="A0A8K0DKZ9"/>
<keyword evidence="3" id="KW-1185">Reference proteome</keyword>
<dbReference type="EMBL" id="VTPC01000542">
    <property type="protein sequence ID" value="KAF2905417.1"/>
    <property type="molecule type" value="Genomic_DNA"/>
</dbReference>
<dbReference type="Proteomes" id="UP000801492">
    <property type="component" value="Unassembled WGS sequence"/>
</dbReference>
<dbReference type="OrthoDB" id="8123891at2759"/>
<accession>A0A8K0DKZ9</accession>
<name>A0A8K0DKZ9_IGNLU</name>
<evidence type="ECO:0000313" key="3">
    <source>
        <dbReference type="Proteomes" id="UP000801492"/>
    </source>
</evidence>
<feature type="region of interest" description="Disordered" evidence="1">
    <location>
        <begin position="1"/>
        <end position="39"/>
    </location>
</feature>
<proteinExistence type="predicted"/>
<comment type="caution">
    <text evidence="2">The sequence shown here is derived from an EMBL/GenBank/DDBJ whole genome shotgun (WGS) entry which is preliminary data.</text>
</comment>
<organism evidence="2 3">
    <name type="scientific">Ignelater luminosus</name>
    <name type="common">Cucubano</name>
    <name type="synonym">Pyrophorus luminosus</name>
    <dbReference type="NCBI Taxonomy" id="2038154"/>
    <lineage>
        <taxon>Eukaryota</taxon>
        <taxon>Metazoa</taxon>
        <taxon>Ecdysozoa</taxon>
        <taxon>Arthropoda</taxon>
        <taxon>Hexapoda</taxon>
        <taxon>Insecta</taxon>
        <taxon>Pterygota</taxon>
        <taxon>Neoptera</taxon>
        <taxon>Endopterygota</taxon>
        <taxon>Coleoptera</taxon>
        <taxon>Polyphaga</taxon>
        <taxon>Elateriformia</taxon>
        <taxon>Elateroidea</taxon>
        <taxon>Elateridae</taxon>
        <taxon>Agrypninae</taxon>
        <taxon>Pyrophorini</taxon>
        <taxon>Ignelater</taxon>
    </lineage>
</organism>
<evidence type="ECO:0000313" key="2">
    <source>
        <dbReference type="EMBL" id="KAF2905417.1"/>
    </source>
</evidence>
<feature type="compositionally biased region" description="Polar residues" evidence="1">
    <location>
        <begin position="1"/>
        <end position="16"/>
    </location>
</feature>
<protein>
    <submittedName>
        <fullName evidence="2">Uncharacterized protein</fullName>
    </submittedName>
</protein>
<reference evidence="2" key="1">
    <citation type="submission" date="2019-08" db="EMBL/GenBank/DDBJ databases">
        <title>The genome of the North American firefly Photinus pyralis.</title>
        <authorList>
            <consortium name="Photinus pyralis genome working group"/>
            <person name="Fallon T.R."/>
            <person name="Sander Lower S.E."/>
            <person name="Weng J.-K."/>
        </authorList>
    </citation>
    <scope>NUCLEOTIDE SEQUENCE</scope>
    <source>
        <strain evidence="2">TRF0915ILg1</strain>
        <tissue evidence="2">Whole body</tissue>
    </source>
</reference>
<feature type="compositionally biased region" description="Basic and acidic residues" evidence="1">
    <location>
        <begin position="22"/>
        <end position="39"/>
    </location>
</feature>
<gene>
    <name evidence="2" type="ORF">ILUMI_00756</name>
</gene>